<reference evidence="2 3" key="1">
    <citation type="submission" date="2020-05" db="EMBL/GenBank/DDBJ databases">
        <title>Novel Mycoplasma species detected in Mirounga angustirostris (northern elephant seal) from the USA.</title>
        <authorList>
            <person name="Volokhov D.V."/>
        </authorList>
    </citation>
    <scope>NUCLEOTIDE SEQUENCE [LARGE SCALE GENOMIC DNA]</scope>
    <source>
        <strain evidence="2 3">Mirounga ES2806-GEN</strain>
    </source>
</reference>
<dbReference type="PANTHER" id="PTHR47619">
    <property type="entry name" value="METALLO-HYDROLASE YYCJ-RELATED"/>
    <property type="match status" value="1"/>
</dbReference>
<evidence type="ECO:0000313" key="3">
    <source>
        <dbReference type="Proteomes" id="UP000500686"/>
    </source>
</evidence>
<dbReference type="KEGG" id="mmir:HLA87_02565"/>
<protein>
    <recommendedName>
        <fullName evidence="1">Metallo-beta-lactamase domain-containing protein</fullName>
    </recommendedName>
</protein>
<feature type="domain" description="Metallo-beta-lactamase" evidence="1">
    <location>
        <begin position="27"/>
        <end position="216"/>
    </location>
</feature>
<dbReference type="InterPro" id="IPR052533">
    <property type="entry name" value="WalJ/YycJ-like"/>
</dbReference>
<dbReference type="Pfam" id="PF12706">
    <property type="entry name" value="Lactamase_B_2"/>
    <property type="match status" value="1"/>
</dbReference>
<dbReference type="Proteomes" id="UP000500686">
    <property type="component" value="Chromosome"/>
</dbReference>
<dbReference type="InterPro" id="IPR001279">
    <property type="entry name" value="Metallo-B-lactamas"/>
</dbReference>
<dbReference type="PANTHER" id="PTHR47619:SF1">
    <property type="entry name" value="EXODEOXYRIBONUCLEASE WALJ"/>
    <property type="match status" value="1"/>
</dbReference>
<dbReference type="RefSeq" id="WP_171111634.1">
    <property type="nucleotide sequence ID" value="NZ_CP053096.1"/>
</dbReference>
<proteinExistence type="predicted"/>
<dbReference type="Gene3D" id="3.60.15.10">
    <property type="entry name" value="Ribonuclease Z/Hydroxyacylglutathione hydrolase-like"/>
    <property type="match status" value="1"/>
</dbReference>
<organism evidence="2 3">
    <name type="scientific">Mycoplasma miroungigenitalium</name>
    <dbReference type="NCBI Taxonomy" id="754515"/>
    <lineage>
        <taxon>Bacteria</taxon>
        <taxon>Bacillati</taxon>
        <taxon>Mycoplasmatota</taxon>
        <taxon>Mollicutes</taxon>
        <taxon>Mycoplasmataceae</taxon>
        <taxon>Mycoplasma</taxon>
    </lineage>
</organism>
<accession>A0A6M4JC44</accession>
<keyword evidence="3" id="KW-1185">Reference proteome</keyword>
<name>A0A6M4JC44_9MOLU</name>
<evidence type="ECO:0000313" key="2">
    <source>
        <dbReference type="EMBL" id="QJR43657.1"/>
    </source>
</evidence>
<dbReference type="AlphaFoldDB" id="A0A6M4JC44"/>
<dbReference type="EMBL" id="CP053096">
    <property type="protein sequence ID" value="QJR43657.1"/>
    <property type="molecule type" value="Genomic_DNA"/>
</dbReference>
<sequence length="258" mass="29368">MSKLFSYGSSSKGNCYLITFDDIFSTSIVLDAGINVLRNKQDSNRVAFQRCDYIFISHEHIDHSKYLKSFLDYCLSAKCVISSGAWNELKKQTPALKSNSHRVDIIDPQSDKVVSLANSPLIIKVLKVLHNSLGNNGYQIFNTETDTGVLYITDCGSFNPEQLDDYILQKTTLFMIESNHLANMPVIDFKTQVQTSDFGHFNNEQAIKLVNYIEERIGRDIKEQVVWLHTSPSEFEKLKQSDTFGKRLKSQGLECVEF</sequence>
<gene>
    <name evidence="2" type="ORF">HLA87_02565</name>
</gene>
<dbReference type="InterPro" id="IPR036866">
    <property type="entry name" value="RibonucZ/Hydroxyglut_hydro"/>
</dbReference>
<dbReference type="SUPFAM" id="SSF56281">
    <property type="entry name" value="Metallo-hydrolase/oxidoreductase"/>
    <property type="match status" value="1"/>
</dbReference>
<evidence type="ECO:0000259" key="1">
    <source>
        <dbReference type="Pfam" id="PF12706"/>
    </source>
</evidence>